<dbReference type="SUPFAM" id="SSF51621">
    <property type="entry name" value="Phosphoenolpyruvate/pyruvate domain"/>
    <property type="match status" value="1"/>
</dbReference>
<dbReference type="Gene3D" id="3.20.20.60">
    <property type="entry name" value="Phosphoenolpyruvate-binding domains"/>
    <property type="match status" value="2"/>
</dbReference>
<reference evidence="4 5" key="1">
    <citation type="journal article" date="2014" name="Arch. Microbiol.">
        <title>Bacillus mesophilum sp. nov., strain IITR-54T, a novel 4-chlorobiphenyl dechlorinating bacterium.</title>
        <authorList>
            <person name="Manickam N."/>
            <person name="Singh N.K."/>
            <person name="Bajaj A."/>
            <person name="Kumar R.M."/>
            <person name="Kaur G."/>
            <person name="Kaur N."/>
            <person name="Bala M."/>
            <person name="Kumar A."/>
            <person name="Mayilraj S."/>
        </authorList>
    </citation>
    <scope>NUCLEOTIDE SEQUENCE [LARGE SCALE GENOMIC DNA]</scope>
    <source>
        <strain evidence="4 5">IITR-54</strain>
    </source>
</reference>
<evidence type="ECO:0000256" key="1">
    <source>
        <dbReference type="ARBA" id="ARBA00001946"/>
    </source>
</evidence>
<evidence type="ECO:0000256" key="3">
    <source>
        <dbReference type="ARBA" id="ARBA00022842"/>
    </source>
</evidence>
<dbReference type="GO" id="GO:0000287">
    <property type="term" value="F:magnesium ion binding"/>
    <property type="evidence" value="ECO:0007669"/>
    <property type="project" value="TreeGrafter"/>
</dbReference>
<dbReference type="Proteomes" id="UP000441354">
    <property type="component" value="Unassembled WGS sequence"/>
</dbReference>
<dbReference type="Pfam" id="PF15617">
    <property type="entry name" value="C-C_Bond_Lyase"/>
    <property type="match status" value="1"/>
</dbReference>
<evidence type="ECO:0000256" key="2">
    <source>
        <dbReference type="ARBA" id="ARBA00022723"/>
    </source>
</evidence>
<keyword evidence="5" id="KW-1185">Reference proteome</keyword>
<sequence length="404" mass="46946">MRLFSDLHDEELDKIFYKQPVDFNKRSDKDQLAYALGATLYMPATRPNIHQDLLSKKHSGLTSMVICLEDAIGDWEVERAEKLVVEELLRLQEDMQKGFIQEDDLPLLFIRIRSYEQLLRLINQAEHALSLLTGIVIPKFNPVNGTEIINEIQMLHQRENFKLYVMPILETKEIIYKETRLDELLRIKAALDKFSDYVLNVRIGATDFCGLFGIRRNTDTTIYDIAVMRDCITDILNIFSRSDSPYLVSGPVWEHFSSKERRLKPQLRQTPFRQRYGQKGLELRTDLIDQQMDGLIREVLMDITNGIIGKTIIHPTHIKAVQALNTVSCEEYLDAKMILEQADGQKGVLKSSYSNKMNEIKPHYYWAEKTIKKSLIYGVLHEDYTYIDILESTLHAKHSESVKY</sequence>
<protein>
    <submittedName>
        <fullName evidence="4">HpcH/HpaI aldolase/citrate lyase family protein</fullName>
    </submittedName>
</protein>
<dbReference type="AlphaFoldDB" id="A0A7V7RMK5"/>
<dbReference type="OrthoDB" id="9786940at2"/>
<proteinExistence type="predicted"/>
<organism evidence="4 5">
    <name type="scientific">Bacillus mesophilum</name>
    <dbReference type="NCBI Taxonomy" id="1071718"/>
    <lineage>
        <taxon>Bacteria</taxon>
        <taxon>Bacillati</taxon>
        <taxon>Bacillota</taxon>
        <taxon>Bacilli</taxon>
        <taxon>Bacillales</taxon>
        <taxon>Bacillaceae</taxon>
        <taxon>Bacillus</taxon>
    </lineage>
</organism>
<dbReference type="GO" id="GO:0006107">
    <property type="term" value="P:oxaloacetate metabolic process"/>
    <property type="evidence" value="ECO:0007669"/>
    <property type="project" value="TreeGrafter"/>
</dbReference>
<accession>A0A7V7RMK5</accession>
<dbReference type="InterPro" id="IPR015813">
    <property type="entry name" value="Pyrv/PenolPyrv_kinase-like_dom"/>
</dbReference>
<gene>
    <name evidence="4" type="ORF">F7732_05700</name>
</gene>
<keyword evidence="4" id="KW-0456">Lyase</keyword>
<dbReference type="PANTHER" id="PTHR32308">
    <property type="entry name" value="LYASE BETA SUBUNIT, PUTATIVE (AFU_ORTHOLOGUE AFUA_4G13030)-RELATED"/>
    <property type="match status" value="1"/>
</dbReference>
<dbReference type="PANTHER" id="PTHR32308:SF10">
    <property type="entry name" value="CITRATE LYASE SUBUNIT BETA"/>
    <property type="match status" value="1"/>
</dbReference>
<dbReference type="InterPro" id="IPR040442">
    <property type="entry name" value="Pyrv_kinase-like_dom_sf"/>
</dbReference>
<comment type="caution">
    <text evidence="4">The sequence shown here is derived from an EMBL/GenBank/DDBJ whole genome shotgun (WGS) entry which is preliminary data.</text>
</comment>
<dbReference type="EMBL" id="WBOT01000002">
    <property type="protein sequence ID" value="KAB2333585.1"/>
    <property type="molecule type" value="Genomic_DNA"/>
</dbReference>
<dbReference type="GO" id="GO:0016829">
    <property type="term" value="F:lyase activity"/>
    <property type="evidence" value="ECO:0007669"/>
    <property type="project" value="UniProtKB-KW"/>
</dbReference>
<name>A0A7V7RMK5_9BACI</name>
<keyword evidence="3" id="KW-0460">Magnesium</keyword>
<evidence type="ECO:0000313" key="5">
    <source>
        <dbReference type="Proteomes" id="UP000441354"/>
    </source>
</evidence>
<evidence type="ECO:0000313" key="4">
    <source>
        <dbReference type="EMBL" id="KAB2333585.1"/>
    </source>
</evidence>
<comment type="cofactor">
    <cofactor evidence="1">
        <name>Mg(2+)</name>
        <dbReference type="ChEBI" id="CHEBI:18420"/>
    </cofactor>
</comment>
<dbReference type="InterPro" id="IPR039480">
    <property type="entry name" value="C-C_Bond_Lyase-like"/>
</dbReference>
<keyword evidence="2" id="KW-0479">Metal-binding</keyword>
<dbReference type="RefSeq" id="WP_151572929.1">
    <property type="nucleotide sequence ID" value="NZ_WBOT01000002.1"/>
</dbReference>